<dbReference type="AlphaFoldDB" id="A0A9N9D6X3"/>
<protein>
    <submittedName>
        <fullName evidence="1">9541_t:CDS:1</fullName>
    </submittedName>
</protein>
<gene>
    <name evidence="1" type="ORF">AGERDE_LOCUS10243</name>
</gene>
<dbReference type="Proteomes" id="UP000789831">
    <property type="component" value="Unassembled WGS sequence"/>
</dbReference>
<comment type="caution">
    <text evidence="1">The sequence shown here is derived from an EMBL/GenBank/DDBJ whole genome shotgun (WGS) entry which is preliminary data.</text>
</comment>
<dbReference type="OrthoDB" id="2445505at2759"/>
<proteinExistence type="predicted"/>
<evidence type="ECO:0000313" key="2">
    <source>
        <dbReference type="Proteomes" id="UP000789831"/>
    </source>
</evidence>
<dbReference type="EMBL" id="CAJVPL010003041">
    <property type="protein sequence ID" value="CAG8625012.1"/>
    <property type="molecule type" value="Genomic_DNA"/>
</dbReference>
<accession>A0A9N9D6X3</accession>
<feature type="non-terminal residue" evidence="1">
    <location>
        <position position="186"/>
    </location>
</feature>
<sequence length="186" mass="21728">MTMSKRKVQLKGALGSLAKKREIDLRTKLINEITNHLNKISIKELQIIHNKVFNNSNINTLTYNKIIHTLNVMPETDLKSTSHLLRTMKYSHGKNKNQIISSYIQKKASNYVSDSLYKPEKSIHALSHNNSNRKFKNYKSKNHVIYKIRKLNSSVAQFKRKHCQHISRIRVMARHPPELKDDDIKT</sequence>
<name>A0A9N9D6X3_9GLOM</name>
<reference evidence="1" key="1">
    <citation type="submission" date="2021-06" db="EMBL/GenBank/DDBJ databases">
        <authorList>
            <person name="Kallberg Y."/>
            <person name="Tangrot J."/>
            <person name="Rosling A."/>
        </authorList>
    </citation>
    <scope>NUCLEOTIDE SEQUENCE</scope>
    <source>
        <strain evidence="1">MT106</strain>
    </source>
</reference>
<organism evidence="1 2">
    <name type="scientific">Ambispora gerdemannii</name>
    <dbReference type="NCBI Taxonomy" id="144530"/>
    <lineage>
        <taxon>Eukaryota</taxon>
        <taxon>Fungi</taxon>
        <taxon>Fungi incertae sedis</taxon>
        <taxon>Mucoromycota</taxon>
        <taxon>Glomeromycotina</taxon>
        <taxon>Glomeromycetes</taxon>
        <taxon>Archaeosporales</taxon>
        <taxon>Ambisporaceae</taxon>
        <taxon>Ambispora</taxon>
    </lineage>
</organism>
<keyword evidence="2" id="KW-1185">Reference proteome</keyword>
<evidence type="ECO:0000313" key="1">
    <source>
        <dbReference type="EMBL" id="CAG8625012.1"/>
    </source>
</evidence>